<keyword evidence="2 3" id="KW-0040">ANK repeat</keyword>
<comment type="caution">
    <text evidence="4">The sequence shown here is derived from an EMBL/GenBank/DDBJ whole genome shotgun (WGS) entry which is preliminary data.</text>
</comment>
<gene>
    <name evidence="4" type="ORF">HK097_011356</name>
</gene>
<sequence length="446" mass="48834">MDIARGVVRRRRLDGSDRTDSSLISWHSDHYPSLLKLTPMSYIKMAVEAGHALHANPHIAINCNSCFLFVCAADVGDLAYTKYLLEAGGDLHVHHDEALARACHNGHIKVVQYLISKGADVNVNDYQPLKNACEEGHKEVVRLLLDDGANIISVDTAQQEKIAYKAGKGGSVDIVQIFLEKGINASLLISWCLPSAAEWGHMEVVRFCLNHIIDTQSSSLLHKTTRMAYISRHFHIASCILDMSHYEANTEDLVLAARYGHLPIVERLLRNGVTDDGVALKRAIRKGHLPLAQQKGFSNVVTEYMHYLIQDSSLEGLESYHSGLERAVRIGQTETITVLLRHGLDPNFKSGLLLYIASQQGYDDLVRSLIEYGAVLTTSWGTRSLVTASEGGHLEVVQVLLEGGANGDRDIVEEAGRLAVANGHGEIVRLLRECGADVGGGVLLGL</sequence>
<dbReference type="Pfam" id="PF12796">
    <property type="entry name" value="Ank_2"/>
    <property type="match status" value="2"/>
</dbReference>
<dbReference type="SMART" id="SM00248">
    <property type="entry name" value="ANK"/>
    <property type="match status" value="9"/>
</dbReference>
<dbReference type="InterPro" id="IPR051165">
    <property type="entry name" value="Multifunctional_ANK_Repeat"/>
</dbReference>
<dbReference type="SUPFAM" id="SSF48403">
    <property type="entry name" value="Ankyrin repeat"/>
    <property type="match status" value="1"/>
</dbReference>
<evidence type="ECO:0000256" key="2">
    <source>
        <dbReference type="ARBA" id="ARBA00023043"/>
    </source>
</evidence>
<dbReference type="PROSITE" id="PS50297">
    <property type="entry name" value="ANK_REP_REGION"/>
    <property type="match status" value="2"/>
</dbReference>
<feature type="repeat" description="ANK" evidence="3">
    <location>
        <begin position="94"/>
        <end position="126"/>
    </location>
</feature>
<name>A0AAD5S6G3_9FUNG</name>
<dbReference type="PROSITE" id="PS50088">
    <property type="entry name" value="ANK_REPEAT"/>
    <property type="match status" value="2"/>
</dbReference>
<dbReference type="Proteomes" id="UP001212841">
    <property type="component" value="Unassembled WGS sequence"/>
</dbReference>
<proteinExistence type="predicted"/>
<evidence type="ECO:0000313" key="4">
    <source>
        <dbReference type="EMBL" id="KAJ3047634.1"/>
    </source>
</evidence>
<reference evidence="4" key="1">
    <citation type="submission" date="2020-05" db="EMBL/GenBank/DDBJ databases">
        <title>Phylogenomic resolution of chytrid fungi.</title>
        <authorList>
            <person name="Stajich J.E."/>
            <person name="Amses K."/>
            <person name="Simmons R."/>
            <person name="Seto K."/>
            <person name="Myers J."/>
            <person name="Bonds A."/>
            <person name="Quandt C.A."/>
            <person name="Barry K."/>
            <person name="Liu P."/>
            <person name="Grigoriev I."/>
            <person name="Longcore J.E."/>
            <person name="James T.Y."/>
        </authorList>
    </citation>
    <scope>NUCLEOTIDE SEQUENCE</scope>
    <source>
        <strain evidence="4">JEL0318</strain>
    </source>
</reference>
<dbReference type="Gene3D" id="1.25.40.20">
    <property type="entry name" value="Ankyrin repeat-containing domain"/>
    <property type="match status" value="2"/>
</dbReference>
<dbReference type="PANTHER" id="PTHR24123">
    <property type="entry name" value="ANKYRIN REPEAT-CONTAINING"/>
    <property type="match status" value="1"/>
</dbReference>
<dbReference type="PANTHER" id="PTHR24123:SF33">
    <property type="entry name" value="PROTEIN HOS4"/>
    <property type="match status" value="1"/>
</dbReference>
<dbReference type="InterPro" id="IPR002110">
    <property type="entry name" value="Ankyrin_rpt"/>
</dbReference>
<dbReference type="InterPro" id="IPR036770">
    <property type="entry name" value="Ankyrin_rpt-contain_sf"/>
</dbReference>
<dbReference type="AlphaFoldDB" id="A0AAD5S6G3"/>
<dbReference type="EMBL" id="JADGJD010000927">
    <property type="protein sequence ID" value="KAJ3047634.1"/>
    <property type="molecule type" value="Genomic_DNA"/>
</dbReference>
<feature type="repeat" description="ANK" evidence="3">
    <location>
        <begin position="124"/>
        <end position="156"/>
    </location>
</feature>
<evidence type="ECO:0000256" key="1">
    <source>
        <dbReference type="ARBA" id="ARBA00022737"/>
    </source>
</evidence>
<organism evidence="4 5">
    <name type="scientific">Rhizophlyctis rosea</name>
    <dbReference type="NCBI Taxonomy" id="64517"/>
    <lineage>
        <taxon>Eukaryota</taxon>
        <taxon>Fungi</taxon>
        <taxon>Fungi incertae sedis</taxon>
        <taxon>Chytridiomycota</taxon>
        <taxon>Chytridiomycota incertae sedis</taxon>
        <taxon>Chytridiomycetes</taxon>
        <taxon>Rhizophlyctidales</taxon>
        <taxon>Rhizophlyctidaceae</taxon>
        <taxon>Rhizophlyctis</taxon>
    </lineage>
</organism>
<accession>A0AAD5S6G3</accession>
<keyword evidence="1" id="KW-0677">Repeat</keyword>
<keyword evidence="5" id="KW-1185">Reference proteome</keyword>
<protein>
    <submittedName>
        <fullName evidence="4">Uncharacterized protein</fullName>
    </submittedName>
</protein>
<evidence type="ECO:0000256" key="3">
    <source>
        <dbReference type="PROSITE-ProRule" id="PRU00023"/>
    </source>
</evidence>
<evidence type="ECO:0000313" key="5">
    <source>
        <dbReference type="Proteomes" id="UP001212841"/>
    </source>
</evidence>